<dbReference type="InterPro" id="IPR003779">
    <property type="entry name" value="CMD-like"/>
</dbReference>
<dbReference type="Proteomes" id="UP000248021">
    <property type="component" value="Unassembled WGS sequence"/>
</dbReference>
<keyword evidence="3" id="KW-1185">Reference proteome</keyword>
<protein>
    <submittedName>
        <fullName evidence="2">Alkylhydroperoxidase/carboxymuconolactone decarboxylase family protein YurZ</fullName>
    </submittedName>
</protein>
<dbReference type="InterPro" id="IPR029032">
    <property type="entry name" value="AhpD-like"/>
</dbReference>
<dbReference type="RefSeq" id="WP_110373536.1">
    <property type="nucleotide sequence ID" value="NZ_CAKNFM010000002.1"/>
</dbReference>
<dbReference type="OrthoDB" id="8682264at2"/>
<dbReference type="EMBL" id="QJJK01000002">
    <property type="protein sequence ID" value="PXW63393.1"/>
    <property type="molecule type" value="Genomic_DNA"/>
</dbReference>
<dbReference type="Pfam" id="PF02627">
    <property type="entry name" value="CMD"/>
    <property type="match status" value="1"/>
</dbReference>
<sequence>MAQDNDVPAELKERIETLRRGRGFLLPHHGAMAVAAPDLQDAYFAMYKALTQTDRHLSGFEREVVWLAILIAAKEAIGTHHVELFFKEGGTQDQARLLTRLAAFAFGAEAFAFMDRSWSSSFPGLAGQDAYLADFEALIDESLLPAGLSHLAMAGMQAALGHKWGLAAHIRAIYRLGGSEDALVEAMSLIMWPVGVNHFLDACGVWVDLMARGDVTPSPRYRAWAETPRQGGHPDRV</sequence>
<comment type="caution">
    <text evidence="2">The sequence shown here is derived from an EMBL/GenBank/DDBJ whole genome shotgun (WGS) entry which is preliminary data.</text>
</comment>
<name>A0A2V3UDM3_9HYPH</name>
<dbReference type="SUPFAM" id="SSF69118">
    <property type="entry name" value="AhpD-like"/>
    <property type="match status" value="2"/>
</dbReference>
<evidence type="ECO:0000259" key="1">
    <source>
        <dbReference type="Pfam" id="PF02627"/>
    </source>
</evidence>
<keyword evidence="2" id="KW-0575">Peroxidase</keyword>
<feature type="domain" description="Carboxymuconolactone decarboxylase-like" evidence="1">
    <location>
        <begin position="37"/>
        <end position="111"/>
    </location>
</feature>
<proteinExistence type="predicted"/>
<keyword evidence="2" id="KW-0560">Oxidoreductase</keyword>
<dbReference type="Gene3D" id="1.20.1290.10">
    <property type="entry name" value="AhpD-like"/>
    <property type="match status" value="2"/>
</dbReference>
<organism evidence="2 3">
    <name type="scientific">Chelatococcus asaccharovorans</name>
    <dbReference type="NCBI Taxonomy" id="28210"/>
    <lineage>
        <taxon>Bacteria</taxon>
        <taxon>Pseudomonadati</taxon>
        <taxon>Pseudomonadota</taxon>
        <taxon>Alphaproteobacteria</taxon>
        <taxon>Hyphomicrobiales</taxon>
        <taxon>Chelatococcaceae</taxon>
        <taxon>Chelatococcus</taxon>
    </lineage>
</organism>
<evidence type="ECO:0000313" key="2">
    <source>
        <dbReference type="EMBL" id="PXW63393.1"/>
    </source>
</evidence>
<dbReference type="AlphaFoldDB" id="A0A2V3UDM3"/>
<reference evidence="2 3" key="1">
    <citation type="submission" date="2018-05" db="EMBL/GenBank/DDBJ databases">
        <title>Genomic Encyclopedia of Type Strains, Phase IV (KMG-IV): sequencing the most valuable type-strain genomes for metagenomic binning, comparative biology and taxonomic classification.</title>
        <authorList>
            <person name="Goeker M."/>
        </authorList>
    </citation>
    <scope>NUCLEOTIDE SEQUENCE [LARGE SCALE GENOMIC DNA]</scope>
    <source>
        <strain evidence="2 3">DSM 6462</strain>
    </source>
</reference>
<evidence type="ECO:0000313" key="3">
    <source>
        <dbReference type="Proteomes" id="UP000248021"/>
    </source>
</evidence>
<dbReference type="GO" id="GO:0051920">
    <property type="term" value="F:peroxiredoxin activity"/>
    <property type="evidence" value="ECO:0007669"/>
    <property type="project" value="InterPro"/>
</dbReference>
<gene>
    <name evidence="2" type="ORF">C7450_102309</name>
</gene>
<accession>A0A2V3UDM3</accession>